<dbReference type="Pfam" id="PF20455">
    <property type="entry name" value="DUF6708"/>
    <property type="match status" value="1"/>
</dbReference>
<dbReference type="Proteomes" id="UP001320122">
    <property type="component" value="Unassembled WGS sequence"/>
</dbReference>
<evidence type="ECO:0000313" key="3">
    <source>
        <dbReference type="EMBL" id="MCE8021427.1"/>
    </source>
</evidence>
<dbReference type="RefSeq" id="WP_234274746.1">
    <property type="nucleotide sequence ID" value="NZ_JABFTT010000011.1"/>
</dbReference>
<protein>
    <recommendedName>
        <fullName evidence="2">DUF6708 domain-containing protein</fullName>
    </recommendedName>
</protein>
<evidence type="ECO:0000259" key="2">
    <source>
        <dbReference type="Pfam" id="PF20455"/>
    </source>
</evidence>
<keyword evidence="1" id="KW-1133">Transmembrane helix</keyword>
<proteinExistence type="predicted"/>
<evidence type="ECO:0000256" key="1">
    <source>
        <dbReference type="SAM" id="Phobius"/>
    </source>
</evidence>
<feature type="transmembrane region" description="Helical" evidence="1">
    <location>
        <begin position="98"/>
        <end position="119"/>
    </location>
</feature>
<accession>A0ABS9AIC5</accession>
<dbReference type="EMBL" id="JABFTT010000011">
    <property type="protein sequence ID" value="MCE8021427.1"/>
    <property type="molecule type" value="Genomic_DNA"/>
</dbReference>
<keyword evidence="1" id="KW-0812">Transmembrane</keyword>
<gene>
    <name evidence="3" type="ORF">HOP51_15100</name>
</gene>
<evidence type="ECO:0000313" key="4">
    <source>
        <dbReference type="Proteomes" id="UP001320122"/>
    </source>
</evidence>
<feature type="transmembrane region" description="Helical" evidence="1">
    <location>
        <begin position="260"/>
        <end position="279"/>
    </location>
</feature>
<keyword evidence="4" id="KW-1185">Reference proteome</keyword>
<sequence length="346" mass="40526">MDYTGFGKDGKHNYKRDYKINRSLTEKERQEKLEKSEVASEHPLDWMSVIKINNTFLELVDRWYPVKGFAAWQGVMILIISIGGLVAFLWLAMKMNELGFWVLSAITTLFFLFFIWVGYKGLRFDVFRFTHYPIRLNRKARQVHVYRPRDTVLTTSWDDLFVCVMENDMPLFDKSFDIRAHVLDEDGETVRDTFTLGYAYMGDKESILQLWEYIRRYMEEPNGVEESYKLTELCLPIDGRREGAAFGILRTFAPAANRPIPQLLLSPMAALIILGRWFAMYTCKVPRWPEEVEAACPIEPNDPYRKDWRDNGKYDFWELGWPLICFVVGLAVLGIGAVWLVRAWFS</sequence>
<feature type="transmembrane region" description="Helical" evidence="1">
    <location>
        <begin position="319"/>
        <end position="341"/>
    </location>
</feature>
<comment type="caution">
    <text evidence="3">The sequence shown here is derived from an EMBL/GenBank/DDBJ whole genome shotgun (WGS) entry which is preliminary data.</text>
</comment>
<keyword evidence="1" id="KW-0472">Membrane</keyword>
<feature type="transmembrane region" description="Helical" evidence="1">
    <location>
        <begin position="69"/>
        <end position="92"/>
    </location>
</feature>
<name>A0ABS9AIC5_9GAMM</name>
<organism evidence="3 4">
    <name type="scientific">Billgrantia zhangzhouensis</name>
    <dbReference type="NCBI Taxonomy" id="2733481"/>
    <lineage>
        <taxon>Bacteria</taxon>
        <taxon>Pseudomonadati</taxon>
        <taxon>Pseudomonadota</taxon>
        <taxon>Gammaproteobacteria</taxon>
        <taxon>Oceanospirillales</taxon>
        <taxon>Halomonadaceae</taxon>
        <taxon>Billgrantia</taxon>
    </lineage>
</organism>
<reference evidence="3 4" key="1">
    <citation type="journal article" date="2021" name="Front. Microbiol.">
        <title>Aerobic Denitrification and Heterotrophic Sulfur Oxidation in the Genus Halomonas Revealed by Six Novel Species Characterizations and Genome-Based Analysis.</title>
        <authorList>
            <person name="Wang L."/>
            <person name="Shao Z."/>
        </authorList>
    </citation>
    <scope>NUCLEOTIDE SEQUENCE [LARGE SCALE GENOMIC DNA]</scope>
    <source>
        <strain evidence="3 4">MCCC 1A11036</strain>
    </source>
</reference>
<dbReference type="InterPro" id="IPR046554">
    <property type="entry name" value="DUF6708"/>
</dbReference>
<feature type="domain" description="DUF6708" evidence="2">
    <location>
        <begin position="113"/>
        <end position="297"/>
    </location>
</feature>